<dbReference type="SUPFAM" id="SSF51905">
    <property type="entry name" value="FAD/NAD(P)-binding domain"/>
    <property type="match status" value="1"/>
</dbReference>
<keyword evidence="3" id="KW-0274">FAD</keyword>
<dbReference type="EMBL" id="KN822139">
    <property type="protein sequence ID" value="KIM55219.1"/>
    <property type="molecule type" value="Genomic_DNA"/>
</dbReference>
<dbReference type="InterPro" id="IPR002938">
    <property type="entry name" value="FAD-bd"/>
</dbReference>
<keyword evidence="5" id="KW-1133">Transmembrane helix</keyword>
<evidence type="ECO:0000256" key="3">
    <source>
        <dbReference type="ARBA" id="ARBA00022827"/>
    </source>
</evidence>
<dbReference type="PANTHER" id="PTHR43004:SF19">
    <property type="entry name" value="BINDING MONOOXYGENASE, PUTATIVE (JCVI)-RELATED"/>
    <property type="match status" value="1"/>
</dbReference>
<feature type="domain" description="FAD-binding" evidence="6">
    <location>
        <begin position="9"/>
        <end position="200"/>
    </location>
</feature>
<keyword evidence="4" id="KW-0560">Oxidoreductase</keyword>
<protein>
    <recommendedName>
        <fullName evidence="6">FAD-binding domain-containing protein</fullName>
    </recommendedName>
</protein>
<reference evidence="8" key="2">
    <citation type="submission" date="2015-01" db="EMBL/GenBank/DDBJ databases">
        <title>Evolutionary Origins and Diversification of the Mycorrhizal Mutualists.</title>
        <authorList>
            <consortium name="DOE Joint Genome Institute"/>
            <consortium name="Mycorrhizal Genomics Consortium"/>
            <person name="Kohler A."/>
            <person name="Kuo A."/>
            <person name="Nagy L.G."/>
            <person name="Floudas D."/>
            <person name="Copeland A."/>
            <person name="Barry K.W."/>
            <person name="Cichocki N."/>
            <person name="Veneault-Fourrey C."/>
            <person name="LaButti K."/>
            <person name="Lindquist E.A."/>
            <person name="Lipzen A."/>
            <person name="Lundell T."/>
            <person name="Morin E."/>
            <person name="Murat C."/>
            <person name="Riley R."/>
            <person name="Ohm R."/>
            <person name="Sun H."/>
            <person name="Tunlid A."/>
            <person name="Henrissat B."/>
            <person name="Grigoriev I.V."/>
            <person name="Hibbett D.S."/>
            <person name="Martin F."/>
        </authorList>
    </citation>
    <scope>NUCLEOTIDE SEQUENCE [LARGE SCALE GENOMIC DNA]</scope>
    <source>
        <strain evidence="8">Foug A</strain>
    </source>
</reference>
<evidence type="ECO:0000256" key="5">
    <source>
        <dbReference type="SAM" id="Phobius"/>
    </source>
</evidence>
<evidence type="ECO:0000256" key="2">
    <source>
        <dbReference type="ARBA" id="ARBA00022630"/>
    </source>
</evidence>
<evidence type="ECO:0000313" key="7">
    <source>
        <dbReference type="EMBL" id="KIM55219.1"/>
    </source>
</evidence>
<dbReference type="InterPro" id="IPR036188">
    <property type="entry name" value="FAD/NAD-bd_sf"/>
</dbReference>
<gene>
    <name evidence="7" type="ORF">SCLCIDRAFT_1221363</name>
</gene>
<sequence length="449" mass="48685">MSLPSSTCALIVGAGPTGLAAALSLIHHGFRDFVIVDAVTQGENGSRAIFLHAATLETLDTIGCGDELVSKGSKWTYVTQATRTTIIAQIPFARLKPYTRHPYGLIIPQVLTEQILGQKLASLGVSVHRPYRVVGMKPNSNDAKFADVTFEDGQVITAKYIIAADGAHSTIRAIAGINFTDPTSENNNAVLEHIAQADVTFDDENVDGSVTRGIMCPENFFLCAPLPSMLNEYHATTTGQTVKERIFRISVGVTGDVPRTPSKEYTQNLVDKYGPVELSSDPSVNPSGKSVHIKDIIWYSRFRTRSAVADSFFTRLRTGDSDQGAAILLVGDAAHIHSPAGGQGMNLGLRDAIFLGEVLTRHINAAETGSLSDVDTILTSFMAERRSLALEVIAFTKRILFVAGIKDENIAWWLPISKMALRNFLLLVLGNLWFVQTSAVWSLSGLGRR</sequence>
<dbReference type="PRINTS" id="PR00420">
    <property type="entry name" value="RNGMNOXGNASE"/>
</dbReference>
<dbReference type="HOGENOM" id="CLU_009665_20_0_1"/>
<proteinExistence type="predicted"/>
<keyword evidence="2" id="KW-0285">Flavoprotein</keyword>
<evidence type="ECO:0000313" key="8">
    <source>
        <dbReference type="Proteomes" id="UP000053989"/>
    </source>
</evidence>
<name>A0A0C3DFS2_9AGAM</name>
<reference evidence="7 8" key="1">
    <citation type="submission" date="2014-04" db="EMBL/GenBank/DDBJ databases">
        <authorList>
            <consortium name="DOE Joint Genome Institute"/>
            <person name="Kuo A."/>
            <person name="Kohler A."/>
            <person name="Nagy L.G."/>
            <person name="Floudas D."/>
            <person name="Copeland A."/>
            <person name="Barry K.W."/>
            <person name="Cichocki N."/>
            <person name="Veneault-Fourrey C."/>
            <person name="LaButti K."/>
            <person name="Lindquist E.A."/>
            <person name="Lipzen A."/>
            <person name="Lundell T."/>
            <person name="Morin E."/>
            <person name="Murat C."/>
            <person name="Sun H."/>
            <person name="Tunlid A."/>
            <person name="Henrissat B."/>
            <person name="Grigoriev I.V."/>
            <person name="Hibbett D.S."/>
            <person name="Martin F."/>
            <person name="Nordberg H.P."/>
            <person name="Cantor M.N."/>
            <person name="Hua S.X."/>
        </authorList>
    </citation>
    <scope>NUCLEOTIDE SEQUENCE [LARGE SCALE GENOMIC DNA]</scope>
    <source>
        <strain evidence="7 8">Foug A</strain>
    </source>
</reference>
<organism evidence="7 8">
    <name type="scientific">Scleroderma citrinum Foug A</name>
    <dbReference type="NCBI Taxonomy" id="1036808"/>
    <lineage>
        <taxon>Eukaryota</taxon>
        <taxon>Fungi</taxon>
        <taxon>Dikarya</taxon>
        <taxon>Basidiomycota</taxon>
        <taxon>Agaricomycotina</taxon>
        <taxon>Agaricomycetes</taxon>
        <taxon>Agaricomycetidae</taxon>
        <taxon>Boletales</taxon>
        <taxon>Sclerodermatineae</taxon>
        <taxon>Sclerodermataceae</taxon>
        <taxon>Scleroderma</taxon>
    </lineage>
</organism>
<dbReference type="GO" id="GO:0016709">
    <property type="term" value="F:oxidoreductase activity, acting on paired donors, with incorporation or reduction of molecular oxygen, NAD(P)H as one donor, and incorporation of one atom of oxygen"/>
    <property type="evidence" value="ECO:0007669"/>
    <property type="project" value="UniProtKB-ARBA"/>
</dbReference>
<evidence type="ECO:0000256" key="4">
    <source>
        <dbReference type="ARBA" id="ARBA00023002"/>
    </source>
</evidence>
<dbReference type="AlphaFoldDB" id="A0A0C3DFS2"/>
<comment type="cofactor">
    <cofactor evidence="1">
        <name>FAD</name>
        <dbReference type="ChEBI" id="CHEBI:57692"/>
    </cofactor>
</comment>
<evidence type="ECO:0000256" key="1">
    <source>
        <dbReference type="ARBA" id="ARBA00001974"/>
    </source>
</evidence>
<dbReference type="GO" id="GO:0071949">
    <property type="term" value="F:FAD binding"/>
    <property type="evidence" value="ECO:0007669"/>
    <property type="project" value="InterPro"/>
</dbReference>
<dbReference type="InterPro" id="IPR050641">
    <property type="entry name" value="RIFMO-like"/>
</dbReference>
<feature type="domain" description="FAD-binding" evidence="6">
    <location>
        <begin position="295"/>
        <end position="389"/>
    </location>
</feature>
<dbReference type="Pfam" id="PF01494">
    <property type="entry name" value="FAD_binding_3"/>
    <property type="match status" value="2"/>
</dbReference>
<accession>A0A0C3DFS2</accession>
<evidence type="ECO:0000259" key="6">
    <source>
        <dbReference type="Pfam" id="PF01494"/>
    </source>
</evidence>
<dbReference type="Gene3D" id="3.30.70.2450">
    <property type="match status" value="1"/>
</dbReference>
<keyword evidence="8" id="KW-1185">Reference proteome</keyword>
<dbReference type="PANTHER" id="PTHR43004">
    <property type="entry name" value="TRK SYSTEM POTASSIUM UPTAKE PROTEIN"/>
    <property type="match status" value="1"/>
</dbReference>
<dbReference type="STRING" id="1036808.A0A0C3DFS2"/>
<dbReference type="Gene3D" id="3.50.50.60">
    <property type="entry name" value="FAD/NAD(P)-binding domain"/>
    <property type="match status" value="1"/>
</dbReference>
<keyword evidence="5" id="KW-0472">Membrane</keyword>
<dbReference type="InParanoid" id="A0A0C3DFS2"/>
<feature type="transmembrane region" description="Helical" evidence="5">
    <location>
        <begin position="424"/>
        <end position="443"/>
    </location>
</feature>
<dbReference type="Proteomes" id="UP000053989">
    <property type="component" value="Unassembled WGS sequence"/>
</dbReference>
<keyword evidence="5" id="KW-0812">Transmembrane</keyword>
<dbReference type="OrthoDB" id="655030at2759"/>